<evidence type="ECO:0000256" key="1">
    <source>
        <dbReference type="ARBA" id="ARBA00004127"/>
    </source>
</evidence>
<sequence length="916" mass="98081">MAMLRSSSAVRKTEHPLPELARQCGFSVSAEELASIVRGHDTKSLRFHNGVDGIARKVAVSLADGVKSDDAGLRAEVYGANQYTEKPPRTFWMFLWDASQDMTLLLLAFCAAVSVAIGLATEGWPSGMYDGVGIMLTILLVVMITAASDYKQSLQFRDLDKEKKKIDVQVTRDGYRQKVSIYDIVVGDIVHLSIGDQVPADGLFIDGYSFVVDESSLSGESEPVHVSTANRFLLGGTKVQDGSARMLVTAVGMRTEWGNLMETLSQGGEDETPLQVKLNGVATIIGKIGLAFAVLTFTVLMARFLLGKAGAPGGLLRWRMVDALAVLNFFAVAVTIIVVAVPEGLPLAVTLSLAFAMKKLMQERALVRHLSACETMGSASCICTDKTGTLTTNHMVVEKIWASGAAQTMSNAKGFDQLTSSMSETFAKVLLEGVFHCSGSEVVRGKDGRHTIMGTPTETAILEFGLAVEKRARIEHTGAGKLKVEPFNSVKKTMAVVIASPSAGGRPRAFLKGASEVVLSRCSLVLDGTGNVEKLTDAKAKRVASAIDAFACEALRTLCLAYQDVDGGGGDIPGEGYTLIAVFGIKDPLRPGVREAVATCHAAGINVRMVTGDNINTAKAIARECGILTDDGIAIEGPESLPLDKHTLVTNLRGMFNEVVAVAKENADVIIMDDNFSTIINVAKWGRSVYINIQKFVQFQLTVNVVALMVNFISASFTGSAPLTIVQLLWVNLIMDTLGALALATEPPNDAMMKRPPVGRGDNFITKVMWRNIVGQSIYQLVVLGVLLLRGKSLLQINGPQADSLLNTFVFNTFVFCQVNSREMEKINVFSGIFSSWIFSAVVGVTAGFQVIMVELLGTFANTVHLSGKLWLTSLLIGSVGLVIGAILKCIPVESGSDASDRHDGYRPIPTGPSAV</sequence>
<dbReference type="Pfam" id="PF00690">
    <property type="entry name" value="Cation_ATPase_N"/>
    <property type="match status" value="1"/>
</dbReference>
<dbReference type="FunFam" id="3.40.1110.10:FF:000011">
    <property type="entry name" value="Calcium-transporting ATPase"/>
    <property type="match status" value="1"/>
</dbReference>
<evidence type="ECO:0000259" key="23">
    <source>
        <dbReference type="SMART" id="SM00831"/>
    </source>
</evidence>
<feature type="region of interest" description="Disordered" evidence="22">
    <location>
        <begin position="896"/>
        <end position="916"/>
    </location>
</feature>
<feature type="transmembrane region" description="Helical" evidence="21">
    <location>
        <begin position="723"/>
        <end position="745"/>
    </location>
</feature>
<dbReference type="PANTHER" id="PTHR24093:SF502">
    <property type="entry name" value="CALCIUM-TRANSPORTING ATPASE 1, PLASMA MEMBRANE-TYPE"/>
    <property type="match status" value="1"/>
</dbReference>
<keyword evidence="10 21" id="KW-0106">Calcium</keyword>
<dbReference type="GO" id="GO:0005524">
    <property type="term" value="F:ATP binding"/>
    <property type="evidence" value="ECO:0007669"/>
    <property type="project" value="UniProtKB-KW"/>
</dbReference>
<evidence type="ECO:0000256" key="2">
    <source>
        <dbReference type="ARBA" id="ARBA00006124"/>
    </source>
</evidence>
<dbReference type="GO" id="GO:0016887">
    <property type="term" value="F:ATP hydrolysis activity"/>
    <property type="evidence" value="ECO:0007669"/>
    <property type="project" value="InterPro"/>
</dbReference>
<dbReference type="InterPro" id="IPR023298">
    <property type="entry name" value="ATPase_P-typ_TM_dom_sf"/>
</dbReference>
<dbReference type="InterPro" id="IPR006068">
    <property type="entry name" value="ATPase_P-typ_cation-transptr_C"/>
</dbReference>
<keyword evidence="14" id="KW-1278">Translocase</keyword>
<organism evidence="24">
    <name type="scientific">Oryza nivara</name>
    <name type="common">Indian wild rice</name>
    <name type="synonym">Oryza sativa f. spontanea</name>
    <dbReference type="NCBI Taxonomy" id="4536"/>
    <lineage>
        <taxon>Eukaryota</taxon>
        <taxon>Viridiplantae</taxon>
        <taxon>Streptophyta</taxon>
        <taxon>Embryophyta</taxon>
        <taxon>Tracheophyta</taxon>
        <taxon>Spermatophyta</taxon>
        <taxon>Magnoliopsida</taxon>
        <taxon>Liliopsida</taxon>
        <taxon>Poales</taxon>
        <taxon>Poaceae</taxon>
        <taxon>BOP clade</taxon>
        <taxon>Oryzoideae</taxon>
        <taxon>Oryzeae</taxon>
        <taxon>Oryzinae</taxon>
        <taxon>Oryza</taxon>
    </lineage>
</organism>
<keyword evidence="13" id="KW-0112">Calmodulin-binding</keyword>
<dbReference type="AlphaFoldDB" id="A0A0E0FYK3"/>
<dbReference type="SUPFAM" id="SSF81660">
    <property type="entry name" value="Metal cation-transporting ATPase, ATP-binding domain N"/>
    <property type="match status" value="1"/>
</dbReference>
<evidence type="ECO:0000256" key="6">
    <source>
        <dbReference type="ARBA" id="ARBA00022692"/>
    </source>
</evidence>
<evidence type="ECO:0000256" key="7">
    <source>
        <dbReference type="ARBA" id="ARBA00022723"/>
    </source>
</evidence>
<evidence type="ECO:0000256" key="9">
    <source>
        <dbReference type="ARBA" id="ARBA00022796"/>
    </source>
</evidence>
<feature type="transmembrane region" description="Helical" evidence="21">
    <location>
        <begin position="696"/>
        <end position="717"/>
    </location>
</feature>
<comment type="similarity">
    <text evidence="2 21">Belongs to the cation transport ATPase (P-type) (TC 3.A.3) family. Type IIB subfamily.</text>
</comment>
<keyword evidence="5 21" id="KW-0109">Calcium transport</keyword>
<reference evidence="24" key="1">
    <citation type="submission" date="2015-04" db="UniProtKB">
        <authorList>
            <consortium name="EnsemblPlants"/>
        </authorList>
    </citation>
    <scope>IDENTIFICATION</scope>
    <source>
        <strain evidence="24">SL10</strain>
    </source>
</reference>
<dbReference type="Gene3D" id="2.70.150.10">
    <property type="entry name" value="Calcium-transporting ATPase, cytoplasmic transduction domain A"/>
    <property type="match status" value="1"/>
</dbReference>
<keyword evidence="3 21" id="KW-0813">Transport</keyword>
<name>A0A0E0FYK3_ORYNI</name>
<keyword evidence="8 21" id="KW-0547">Nucleotide-binding</keyword>
<protein>
    <recommendedName>
        <fullName evidence="21">Calcium-transporting ATPase</fullName>
        <ecNumber evidence="21">7.2.2.10</ecNumber>
    </recommendedName>
</protein>
<dbReference type="PANTHER" id="PTHR24093">
    <property type="entry name" value="CATION TRANSPORTING ATPASE"/>
    <property type="match status" value="1"/>
</dbReference>
<dbReference type="InterPro" id="IPR001757">
    <property type="entry name" value="P_typ_ATPase"/>
</dbReference>
<dbReference type="InterPro" id="IPR023214">
    <property type="entry name" value="HAD_sf"/>
</dbReference>
<dbReference type="InterPro" id="IPR023299">
    <property type="entry name" value="ATPase_P-typ_cyto_dom_N"/>
</dbReference>
<evidence type="ECO:0000313" key="25">
    <source>
        <dbReference type="Proteomes" id="UP000006591"/>
    </source>
</evidence>
<dbReference type="SUPFAM" id="SSF81653">
    <property type="entry name" value="Calcium ATPase, transduction domain A"/>
    <property type="match status" value="1"/>
</dbReference>
<keyword evidence="9" id="KW-0187">Copper transport</keyword>
<dbReference type="PRINTS" id="PR00121">
    <property type="entry name" value="NAKATPASE"/>
</dbReference>
<evidence type="ECO:0000256" key="21">
    <source>
        <dbReference type="RuleBase" id="RU361146"/>
    </source>
</evidence>
<comment type="subcellular location">
    <subcellularLocation>
        <location evidence="1">Endomembrane system</location>
        <topology evidence="1">Multi-pass membrane protein</topology>
    </subcellularLocation>
    <subcellularLocation>
        <location evidence="21">Membrane</location>
        <topology evidence="21">Multi-pass membrane protein</topology>
    </subcellularLocation>
</comment>
<reference evidence="24" key="2">
    <citation type="submission" date="2018-04" db="EMBL/GenBank/DDBJ databases">
        <title>OnivRS2 (Oryza nivara Reference Sequence Version 2).</title>
        <authorList>
            <person name="Zhang J."/>
            <person name="Kudrna D."/>
            <person name="Lee S."/>
            <person name="Talag J."/>
            <person name="Rajasekar S."/>
            <person name="Welchert J."/>
            <person name="Hsing Y.-I."/>
            <person name="Wing R.A."/>
        </authorList>
    </citation>
    <scope>NUCLEOTIDE SEQUENCE [LARGE SCALE GENOMIC DNA]</scope>
</reference>
<keyword evidence="12" id="KW-0460">Magnesium</keyword>
<keyword evidence="11 21" id="KW-0067">ATP-binding</keyword>
<dbReference type="NCBIfam" id="TIGR01517">
    <property type="entry name" value="ATPase-IIB_Ca"/>
    <property type="match status" value="1"/>
</dbReference>
<dbReference type="Pfam" id="PF00689">
    <property type="entry name" value="Cation_ATPase_C"/>
    <property type="match status" value="1"/>
</dbReference>
<dbReference type="InterPro" id="IPR059000">
    <property type="entry name" value="ATPase_P-type_domA"/>
</dbReference>
<comment type="caution">
    <text evidence="21">Lacks conserved residue(s) required for the propagation of feature annotation.</text>
</comment>
<dbReference type="FunFam" id="2.70.150.10:FF:000006">
    <property type="entry name" value="Calcium-transporting ATPase"/>
    <property type="match status" value="1"/>
</dbReference>
<evidence type="ECO:0000256" key="22">
    <source>
        <dbReference type="SAM" id="MobiDB-lite"/>
    </source>
</evidence>
<dbReference type="GO" id="GO:0005886">
    <property type="term" value="C:plasma membrane"/>
    <property type="evidence" value="ECO:0007669"/>
    <property type="project" value="TreeGrafter"/>
</dbReference>
<dbReference type="Gene3D" id="3.40.50.1000">
    <property type="entry name" value="HAD superfamily/HAD-like"/>
    <property type="match status" value="1"/>
</dbReference>
<keyword evidence="4" id="KW-0597">Phosphoprotein</keyword>
<feature type="transmembrane region" description="Helical" evidence="21">
    <location>
        <begin position="829"/>
        <end position="850"/>
    </location>
</feature>
<keyword evidence="18 21" id="KW-0472">Membrane</keyword>
<evidence type="ECO:0000256" key="11">
    <source>
        <dbReference type="ARBA" id="ARBA00022840"/>
    </source>
</evidence>
<dbReference type="Pfam" id="PF13246">
    <property type="entry name" value="Cation_ATPase"/>
    <property type="match status" value="1"/>
</dbReference>
<dbReference type="GO" id="GO:0006825">
    <property type="term" value="P:copper ion transport"/>
    <property type="evidence" value="ECO:0007669"/>
    <property type="project" value="UniProtKB-KW"/>
</dbReference>
<evidence type="ECO:0000313" key="24">
    <source>
        <dbReference type="EnsemblPlants" id="ONIVA01G49370.3"/>
    </source>
</evidence>
<evidence type="ECO:0000256" key="14">
    <source>
        <dbReference type="ARBA" id="ARBA00022967"/>
    </source>
</evidence>
<proteinExistence type="inferred from homology"/>
<dbReference type="NCBIfam" id="TIGR01494">
    <property type="entry name" value="ATPase_P-type"/>
    <property type="match status" value="3"/>
</dbReference>
<dbReference type="GO" id="GO:0005388">
    <property type="term" value="F:P-type calcium transporter activity"/>
    <property type="evidence" value="ECO:0007669"/>
    <property type="project" value="UniProtKB-EC"/>
</dbReference>
<keyword evidence="7" id="KW-0479">Metal-binding</keyword>
<evidence type="ECO:0000256" key="10">
    <source>
        <dbReference type="ARBA" id="ARBA00022837"/>
    </source>
</evidence>
<evidence type="ECO:0000256" key="15">
    <source>
        <dbReference type="ARBA" id="ARBA00022989"/>
    </source>
</evidence>
<evidence type="ECO:0000256" key="13">
    <source>
        <dbReference type="ARBA" id="ARBA00022860"/>
    </source>
</evidence>
<evidence type="ECO:0000256" key="17">
    <source>
        <dbReference type="ARBA" id="ARBA00023065"/>
    </source>
</evidence>
<dbReference type="PROSITE" id="PS00154">
    <property type="entry name" value="ATPASE_E1_E2"/>
    <property type="match status" value="1"/>
</dbReference>
<dbReference type="EC" id="7.2.2.10" evidence="21"/>
<dbReference type="SUPFAM" id="SSF56784">
    <property type="entry name" value="HAD-like"/>
    <property type="match status" value="1"/>
</dbReference>
<feature type="transmembrane region" description="Helical" evidence="21">
    <location>
        <begin position="127"/>
        <end position="147"/>
    </location>
</feature>
<dbReference type="Gene3D" id="1.20.1110.10">
    <property type="entry name" value="Calcium-transporting ATPase, transmembrane domain"/>
    <property type="match status" value="2"/>
</dbReference>
<dbReference type="Gene3D" id="3.40.1110.10">
    <property type="entry name" value="Calcium-transporting ATPase, cytoplasmic domain N"/>
    <property type="match status" value="1"/>
</dbReference>
<feature type="domain" description="Cation-transporting P-type ATPase N-terminal" evidence="23">
    <location>
        <begin position="45"/>
        <end position="119"/>
    </location>
</feature>
<dbReference type="Pfam" id="PF00122">
    <property type="entry name" value="E1-E2_ATPase"/>
    <property type="match status" value="1"/>
</dbReference>
<accession>A0A0E0FYK3</accession>
<dbReference type="PRINTS" id="PR00119">
    <property type="entry name" value="CATATPASE"/>
</dbReference>
<feature type="transmembrane region" description="Helical" evidence="21">
    <location>
        <begin position="326"/>
        <end position="356"/>
    </location>
</feature>
<evidence type="ECO:0000256" key="3">
    <source>
        <dbReference type="ARBA" id="ARBA00022448"/>
    </source>
</evidence>
<dbReference type="SMART" id="SM00831">
    <property type="entry name" value="Cation_ATPase_N"/>
    <property type="match status" value="1"/>
</dbReference>
<dbReference type="EnsemblPlants" id="ONIVA01G49370.3">
    <property type="protein sequence ID" value="ONIVA01G49370.3"/>
    <property type="gene ID" value="ONIVA01G49370"/>
</dbReference>
<feature type="transmembrane region" description="Helical" evidence="21">
    <location>
        <begin position="284"/>
        <end position="306"/>
    </location>
</feature>
<dbReference type="GO" id="GO:0046872">
    <property type="term" value="F:metal ion binding"/>
    <property type="evidence" value="ECO:0007669"/>
    <property type="project" value="UniProtKB-KW"/>
</dbReference>
<keyword evidence="16" id="KW-0186">Copper</keyword>
<dbReference type="Proteomes" id="UP000006591">
    <property type="component" value="Chromosome 1"/>
</dbReference>
<evidence type="ECO:0000256" key="4">
    <source>
        <dbReference type="ARBA" id="ARBA00022553"/>
    </source>
</evidence>
<dbReference type="GO" id="GO:0012505">
    <property type="term" value="C:endomembrane system"/>
    <property type="evidence" value="ECO:0007669"/>
    <property type="project" value="UniProtKB-SubCell"/>
</dbReference>
<feature type="transmembrane region" description="Helical" evidence="21">
    <location>
        <begin position="870"/>
        <end position="888"/>
    </location>
</feature>
<dbReference type="SUPFAM" id="SSF81665">
    <property type="entry name" value="Calcium ATPase, transmembrane domain M"/>
    <property type="match status" value="1"/>
</dbReference>
<dbReference type="InterPro" id="IPR006408">
    <property type="entry name" value="P-type_ATPase_IIB"/>
</dbReference>
<keyword evidence="15 21" id="KW-1133">Transmembrane helix</keyword>
<dbReference type="InterPro" id="IPR008250">
    <property type="entry name" value="ATPase_P-typ_transduc_dom_A_sf"/>
</dbReference>
<keyword evidence="17 21" id="KW-0406">Ion transport</keyword>
<dbReference type="InterPro" id="IPR004014">
    <property type="entry name" value="ATPase_P-typ_cation-transptr_N"/>
</dbReference>
<keyword evidence="25" id="KW-1185">Reference proteome</keyword>
<comment type="function">
    <text evidence="21">Catalyzes the hydrolysis of ATP coupled with the transport of calcium.</text>
</comment>
<dbReference type="GO" id="GO:0005516">
    <property type="term" value="F:calmodulin binding"/>
    <property type="evidence" value="ECO:0007669"/>
    <property type="project" value="UniProtKB-KW"/>
</dbReference>
<comment type="function">
    <text evidence="20">This magnesium-dependent enzyme catalyzes the hydrolysis of ATP coupled with the translocation of calcium from the cytosol out of the cell, into the endoplasmic reticulum, or into organelles.</text>
</comment>
<dbReference type="InterPro" id="IPR036412">
    <property type="entry name" value="HAD-like_sf"/>
</dbReference>
<feature type="transmembrane region" description="Helical" evidence="21">
    <location>
        <begin position="102"/>
        <end position="121"/>
    </location>
</feature>
<evidence type="ECO:0000256" key="16">
    <source>
        <dbReference type="ARBA" id="ARBA00023008"/>
    </source>
</evidence>
<dbReference type="FunFam" id="1.20.1110.10:FF:000039">
    <property type="entry name" value="Calcium-transporting ATPase"/>
    <property type="match status" value="1"/>
</dbReference>
<comment type="catalytic activity">
    <reaction evidence="19 21">
        <text>Ca(2+)(in) + ATP + H2O = Ca(2+)(out) + ADP + phosphate + H(+)</text>
        <dbReference type="Rhea" id="RHEA:18105"/>
        <dbReference type="ChEBI" id="CHEBI:15377"/>
        <dbReference type="ChEBI" id="CHEBI:15378"/>
        <dbReference type="ChEBI" id="CHEBI:29108"/>
        <dbReference type="ChEBI" id="CHEBI:30616"/>
        <dbReference type="ChEBI" id="CHEBI:43474"/>
        <dbReference type="ChEBI" id="CHEBI:456216"/>
        <dbReference type="EC" id="7.2.2.10"/>
    </reaction>
</comment>
<evidence type="ECO:0000256" key="5">
    <source>
        <dbReference type="ARBA" id="ARBA00022568"/>
    </source>
</evidence>
<evidence type="ECO:0000256" key="20">
    <source>
        <dbReference type="ARBA" id="ARBA00055246"/>
    </source>
</evidence>
<evidence type="ECO:0000256" key="19">
    <source>
        <dbReference type="ARBA" id="ARBA00048694"/>
    </source>
</evidence>
<evidence type="ECO:0000256" key="18">
    <source>
        <dbReference type="ARBA" id="ARBA00023136"/>
    </source>
</evidence>
<evidence type="ECO:0000256" key="8">
    <source>
        <dbReference type="ARBA" id="ARBA00022741"/>
    </source>
</evidence>
<dbReference type="FunFam" id="3.40.50.1000:FF:000144">
    <property type="entry name" value="copper-transporting ATPase 1 isoform X2"/>
    <property type="match status" value="1"/>
</dbReference>
<evidence type="ECO:0000256" key="12">
    <source>
        <dbReference type="ARBA" id="ARBA00022842"/>
    </source>
</evidence>
<dbReference type="Gramene" id="ONIVA01G49370.3">
    <property type="protein sequence ID" value="ONIVA01G49370.3"/>
    <property type="gene ID" value="ONIVA01G49370"/>
</dbReference>
<keyword evidence="6 21" id="KW-0812">Transmembrane</keyword>
<dbReference type="InterPro" id="IPR018303">
    <property type="entry name" value="ATPase_P-typ_P_site"/>
</dbReference>